<protein>
    <recommendedName>
        <fullName evidence="4">LisH domain-containing protein</fullName>
    </recommendedName>
</protein>
<dbReference type="PANTHER" id="PTHR45669">
    <property type="entry name" value="GLUTAREDOXIN DOMAIN-CONTAINING CYSTEINE-RICH PROTEIN CG12206-RELATED"/>
    <property type="match status" value="1"/>
</dbReference>
<dbReference type="EnsemblPlants" id="Kaladp1324s0009.1.v1.1">
    <property type="protein sequence ID" value="Kaladp1324s0009.1.v1.1"/>
    <property type="gene ID" value="Kaladp1324s0009.v1.1"/>
</dbReference>
<dbReference type="InterPro" id="IPR006594">
    <property type="entry name" value="LisH"/>
</dbReference>
<dbReference type="Gramene" id="Kaladp1324s0009.1.v1.1">
    <property type="protein sequence ID" value="Kaladp1324s0009.1.v1.1"/>
    <property type="gene ID" value="Kaladp1324s0009.v1.1"/>
</dbReference>
<feature type="compositionally biased region" description="Pro residues" evidence="1">
    <location>
        <begin position="228"/>
        <end position="238"/>
    </location>
</feature>
<dbReference type="Gene3D" id="3.40.30.10">
    <property type="entry name" value="Glutaredoxin"/>
    <property type="match status" value="1"/>
</dbReference>
<evidence type="ECO:0000256" key="1">
    <source>
        <dbReference type="SAM" id="MobiDB-lite"/>
    </source>
</evidence>
<accession>A0A7N0VNL7</accession>
<organism evidence="2 3">
    <name type="scientific">Kalanchoe fedtschenkoi</name>
    <name type="common">Lavender scallops</name>
    <name type="synonym">South American air plant</name>
    <dbReference type="NCBI Taxonomy" id="63787"/>
    <lineage>
        <taxon>Eukaryota</taxon>
        <taxon>Viridiplantae</taxon>
        <taxon>Streptophyta</taxon>
        <taxon>Embryophyta</taxon>
        <taxon>Tracheophyta</taxon>
        <taxon>Spermatophyta</taxon>
        <taxon>Magnoliopsida</taxon>
        <taxon>eudicotyledons</taxon>
        <taxon>Gunneridae</taxon>
        <taxon>Pentapetalae</taxon>
        <taxon>Saxifragales</taxon>
        <taxon>Crassulaceae</taxon>
        <taxon>Kalanchoe</taxon>
    </lineage>
</organism>
<evidence type="ECO:0008006" key="4">
    <source>
        <dbReference type="Google" id="ProtNLM"/>
    </source>
</evidence>
<feature type="region of interest" description="Disordered" evidence="1">
    <location>
        <begin position="184"/>
        <end position="275"/>
    </location>
</feature>
<sequence length="350" mass="39265">MPQKQSATANTSSPSLLSLVPRSVVLARLSMTAANGATATKLDNKMLLLQSICRYLKTSGFSKTVKKLKSEAKLDEDEITDALLLDLDEICSKHLEARSHAIKAPGKSDKDLKSNGNAENCNEEDSSIEKASKKKKKAKNDAGKDESGLMKPDVEPTTAVIPEPEGKLKSIKIFLALSKLLLQRRRETPPRRRRRSERPKPNPSPIPSQRTSSVFHRVLVSTSSSAPSNPPRPPPPRQPCNRRLHHQPPRHPPDLRRLPHRQIHLPQPPSPDRRARVSMDSAFLEELQEKFDTKKVSLSRVLVGERYLGGAEEVRQLHECGELKSLQCLFHFFINQAAILVELRWWLKSA</sequence>
<dbReference type="PANTHER" id="PTHR45669:SF26">
    <property type="entry name" value="GLUTAREDOXIN DOMAIN-CONTAINING PROTEIN"/>
    <property type="match status" value="1"/>
</dbReference>
<keyword evidence="3" id="KW-1185">Reference proteome</keyword>
<reference evidence="2" key="1">
    <citation type="submission" date="2021-01" db="UniProtKB">
        <authorList>
            <consortium name="EnsemblPlants"/>
        </authorList>
    </citation>
    <scope>IDENTIFICATION</scope>
</reference>
<evidence type="ECO:0000313" key="2">
    <source>
        <dbReference type="EnsemblPlants" id="Kaladp1324s0009.1.v1.1"/>
    </source>
</evidence>
<dbReference type="Proteomes" id="UP000594263">
    <property type="component" value="Unplaced"/>
</dbReference>
<feature type="region of interest" description="Disordered" evidence="1">
    <location>
        <begin position="105"/>
        <end position="161"/>
    </location>
</feature>
<evidence type="ECO:0000313" key="3">
    <source>
        <dbReference type="Proteomes" id="UP000594263"/>
    </source>
</evidence>
<feature type="compositionally biased region" description="Basic residues" evidence="1">
    <location>
        <begin position="240"/>
        <end position="249"/>
    </location>
</feature>
<dbReference type="AlphaFoldDB" id="A0A7N0VNL7"/>
<name>A0A7N0VNL7_KALFE</name>
<dbReference type="PROSITE" id="PS50896">
    <property type="entry name" value="LISH"/>
    <property type="match status" value="1"/>
</dbReference>
<feature type="compositionally biased region" description="Basic and acidic residues" evidence="1">
    <location>
        <begin position="139"/>
        <end position="154"/>
    </location>
</feature>
<proteinExistence type="predicted"/>
<dbReference type="SMART" id="SM00667">
    <property type="entry name" value="LisH"/>
    <property type="match status" value="1"/>
</dbReference>